<dbReference type="NCBIfam" id="TIGR00250">
    <property type="entry name" value="RNAse_H_YqgF"/>
    <property type="match status" value="1"/>
</dbReference>
<dbReference type="InterPro" id="IPR037027">
    <property type="entry name" value="YqgF/RNaseH-like_dom_sf"/>
</dbReference>
<dbReference type="InterPro" id="IPR005227">
    <property type="entry name" value="YqgF"/>
</dbReference>
<dbReference type="InterPro" id="IPR006641">
    <property type="entry name" value="YqgF/RNaseH-like_dom"/>
</dbReference>
<feature type="domain" description="YqgF/RNase H-like" evidence="6">
    <location>
        <begin position="2"/>
        <end position="100"/>
    </location>
</feature>
<evidence type="ECO:0000259" key="6">
    <source>
        <dbReference type="SMART" id="SM00732"/>
    </source>
</evidence>
<dbReference type="SUPFAM" id="SSF53098">
    <property type="entry name" value="Ribonuclease H-like"/>
    <property type="match status" value="1"/>
</dbReference>
<dbReference type="PANTHER" id="PTHR33317:SF4">
    <property type="entry name" value="POLYNUCLEOTIDYL TRANSFERASE, RIBONUCLEASE H-LIKE SUPERFAMILY PROTEIN"/>
    <property type="match status" value="1"/>
</dbReference>
<evidence type="ECO:0000256" key="4">
    <source>
        <dbReference type="ARBA" id="ARBA00022801"/>
    </source>
</evidence>
<reference evidence="7" key="1">
    <citation type="submission" date="2023-06" db="EMBL/GenBank/DDBJ databases">
        <title>Genomic of Parafulvivirga corallium.</title>
        <authorList>
            <person name="Wang G."/>
        </authorList>
    </citation>
    <scope>NUCLEOTIDE SEQUENCE</scope>
    <source>
        <strain evidence="7">BMA10</strain>
    </source>
</reference>
<organism evidence="7 8">
    <name type="scientific">Splendidivirga corallicola</name>
    <dbReference type="NCBI Taxonomy" id="3051826"/>
    <lineage>
        <taxon>Bacteria</taxon>
        <taxon>Pseudomonadati</taxon>
        <taxon>Bacteroidota</taxon>
        <taxon>Cytophagia</taxon>
        <taxon>Cytophagales</taxon>
        <taxon>Splendidivirgaceae</taxon>
        <taxon>Splendidivirga</taxon>
    </lineage>
</organism>
<evidence type="ECO:0000313" key="8">
    <source>
        <dbReference type="Proteomes" id="UP001172082"/>
    </source>
</evidence>
<dbReference type="SMART" id="SM00732">
    <property type="entry name" value="YqgFc"/>
    <property type="match status" value="1"/>
</dbReference>
<dbReference type="CDD" id="cd16964">
    <property type="entry name" value="YqgF"/>
    <property type="match status" value="1"/>
</dbReference>
<evidence type="ECO:0000256" key="5">
    <source>
        <dbReference type="HAMAP-Rule" id="MF_00651"/>
    </source>
</evidence>
<comment type="subcellular location">
    <subcellularLocation>
        <location evidence="5">Cytoplasm</location>
    </subcellularLocation>
</comment>
<evidence type="ECO:0000256" key="1">
    <source>
        <dbReference type="ARBA" id="ARBA00022490"/>
    </source>
</evidence>
<dbReference type="RefSeq" id="WP_346751876.1">
    <property type="nucleotide sequence ID" value="NZ_JAUJEA010000003.1"/>
</dbReference>
<dbReference type="EC" id="3.1.-.-" evidence="5"/>
<dbReference type="HAMAP" id="MF_00651">
    <property type="entry name" value="Nuclease_YqgF"/>
    <property type="match status" value="1"/>
</dbReference>
<keyword evidence="8" id="KW-1185">Reference proteome</keyword>
<evidence type="ECO:0000313" key="7">
    <source>
        <dbReference type="EMBL" id="MDN5201851.1"/>
    </source>
</evidence>
<comment type="function">
    <text evidence="5">Could be a nuclease involved in processing of the 5'-end of pre-16S rRNA.</text>
</comment>
<accession>A0ABT8KMB5</accession>
<evidence type="ECO:0000256" key="3">
    <source>
        <dbReference type="ARBA" id="ARBA00022722"/>
    </source>
</evidence>
<dbReference type="InterPro" id="IPR012337">
    <property type="entry name" value="RNaseH-like_sf"/>
</dbReference>
<comment type="similarity">
    <text evidence="5">Belongs to the YqgF HJR family.</text>
</comment>
<keyword evidence="4 5" id="KW-0378">Hydrolase</keyword>
<keyword evidence="2 5" id="KW-0690">Ribosome biogenesis</keyword>
<comment type="caution">
    <text evidence="7">The sequence shown here is derived from an EMBL/GenBank/DDBJ whole genome shotgun (WGS) entry which is preliminary data.</text>
</comment>
<sequence length="139" mass="15905">MGRILAIDYGTKRVGLAVTDPLQIIATPLTTVHPKELVEFLKEYHKQETIEKFVIGLPRDLQNQDTNATQVTENFIKHLKKVFPNQTVHTVDERFTSKIAFNAMLEGGMKKKDRRKKENIDKLSATVILQSFLESNQLL</sequence>
<dbReference type="Proteomes" id="UP001172082">
    <property type="component" value="Unassembled WGS sequence"/>
</dbReference>
<keyword evidence="3 5" id="KW-0540">Nuclease</keyword>
<protein>
    <recommendedName>
        <fullName evidence="5">Putative pre-16S rRNA nuclease</fullName>
        <ecNumber evidence="5">3.1.-.-</ecNumber>
    </recommendedName>
</protein>
<gene>
    <name evidence="7" type="primary">ruvX</name>
    <name evidence="7" type="ORF">QQ008_10770</name>
</gene>
<dbReference type="Pfam" id="PF03652">
    <property type="entry name" value="RuvX"/>
    <property type="match status" value="1"/>
</dbReference>
<name>A0ABT8KMB5_9BACT</name>
<keyword evidence="1 5" id="KW-0963">Cytoplasm</keyword>
<evidence type="ECO:0000256" key="2">
    <source>
        <dbReference type="ARBA" id="ARBA00022517"/>
    </source>
</evidence>
<proteinExistence type="inferred from homology"/>
<dbReference type="Gene3D" id="3.30.420.140">
    <property type="entry name" value="YqgF/RNase H-like domain"/>
    <property type="match status" value="1"/>
</dbReference>
<dbReference type="EMBL" id="JAUJEA010000003">
    <property type="protein sequence ID" value="MDN5201851.1"/>
    <property type="molecule type" value="Genomic_DNA"/>
</dbReference>
<dbReference type="PANTHER" id="PTHR33317">
    <property type="entry name" value="POLYNUCLEOTIDYL TRANSFERASE, RIBONUCLEASE H-LIKE SUPERFAMILY PROTEIN"/>
    <property type="match status" value="1"/>
</dbReference>